<dbReference type="AlphaFoldDB" id="A0A8B8AD59"/>
<dbReference type="SMART" id="SM01265">
    <property type="entry name" value="Mab-21"/>
    <property type="match status" value="1"/>
</dbReference>
<accession>A0A8B8AD59</accession>
<dbReference type="PANTHER" id="PTHR10656:SF69">
    <property type="entry name" value="MAB-21-LIKE HHH_H2TH-LIKE DOMAIN-CONTAINING PROTEIN"/>
    <property type="match status" value="1"/>
</dbReference>
<dbReference type="Pfam" id="PF20266">
    <property type="entry name" value="Mab-21_C"/>
    <property type="match status" value="1"/>
</dbReference>
<keyword evidence="2" id="KW-0472">Membrane</keyword>
<feature type="domain" description="Mab-21-like HhH/H2TH-like" evidence="4">
    <location>
        <begin position="276"/>
        <end position="341"/>
    </location>
</feature>
<dbReference type="Proteomes" id="UP000694844">
    <property type="component" value="Chromosome 6"/>
</dbReference>
<evidence type="ECO:0000313" key="6">
    <source>
        <dbReference type="RefSeq" id="XP_022289417.1"/>
    </source>
</evidence>
<dbReference type="PANTHER" id="PTHR10656">
    <property type="entry name" value="CELL FATE DETERMINING PROTEIN MAB21-RELATED"/>
    <property type="match status" value="1"/>
</dbReference>
<dbReference type="OrthoDB" id="6106722at2759"/>
<reference evidence="6" key="1">
    <citation type="submission" date="2025-08" db="UniProtKB">
        <authorList>
            <consortium name="RefSeq"/>
        </authorList>
    </citation>
    <scope>IDENTIFICATION</scope>
    <source>
        <tissue evidence="6">Whole sample</tissue>
    </source>
</reference>
<evidence type="ECO:0000256" key="1">
    <source>
        <dbReference type="ARBA" id="ARBA00008307"/>
    </source>
</evidence>
<dbReference type="GeneID" id="111101269"/>
<evidence type="ECO:0000259" key="3">
    <source>
        <dbReference type="Pfam" id="PF03281"/>
    </source>
</evidence>
<keyword evidence="5" id="KW-1185">Reference proteome</keyword>
<organism evidence="5 6">
    <name type="scientific">Crassostrea virginica</name>
    <name type="common">Eastern oyster</name>
    <dbReference type="NCBI Taxonomy" id="6565"/>
    <lineage>
        <taxon>Eukaryota</taxon>
        <taxon>Metazoa</taxon>
        <taxon>Spiralia</taxon>
        <taxon>Lophotrochozoa</taxon>
        <taxon>Mollusca</taxon>
        <taxon>Bivalvia</taxon>
        <taxon>Autobranchia</taxon>
        <taxon>Pteriomorphia</taxon>
        <taxon>Ostreida</taxon>
        <taxon>Ostreoidea</taxon>
        <taxon>Ostreidae</taxon>
        <taxon>Crassostrea</taxon>
    </lineage>
</organism>
<dbReference type="InterPro" id="IPR046906">
    <property type="entry name" value="Mab-21_HhH/H2TH-like"/>
</dbReference>
<evidence type="ECO:0000256" key="2">
    <source>
        <dbReference type="SAM" id="Phobius"/>
    </source>
</evidence>
<feature type="transmembrane region" description="Helical" evidence="2">
    <location>
        <begin position="484"/>
        <end position="506"/>
    </location>
</feature>
<dbReference type="RefSeq" id="XP_022289417.1">
    <property type="nucleotide sequence ID" value="XM_022433709.1"/>
</dbReference>
<evidence type="ECO:0000313" key="5">
    <source>
        <dbReference type="Proteomes" id="UP000694844"/>
    </source>
</evidence>
<keyword evidence="2" id="KW-1133">Transmembrane helix</keyword>
<keyword evidence="2" id="KW-0812">Transmembrane</keyword>
<feature type="transmembrane region" description="Helical" evidence="2">
    <location>
        <begin position="445"/>
        <end position="463"/>
    </location>
</feature>
<name>A0A8B8AD59_CRAVI</name>
<dbReference type="KEGG" id="cvn:111101269"/>
<evidence type="ECO:0000259" key="4">
    <source>
        <dbReference type="Pfam" id="PF20266"/>
    </source>
</evidence>
<gene>
    <name evidence="6" type="primary">LOC111101269</name>
</gene>
<dbReference type="InterPro" id="IPR024810">
    <property type="entry name" value="MAB21L/cGLR"/>
</dbReference>
<feature type="domain" description="Mab-21-like nucleotidyltransferase" evidence="3">
    <location>
        <begin position="186"/>
        <end position="248"/>
    </location>
</feature>
<dbReference type="Gene3D" id="1.10.1410.40">
    <property type="match status" value="1"/>
</dbReference>
<dbReference type="InterPro" id="IPR046903">
    <property type="entry name" value="Mab-21-like_nuc_Trfase"/>
</dbReference>
<protein>
    <submittedName>
        <fullName evidence="6">Uncharacterized protein LOC111101269</fullName>
    </submittedName>
</protein>
<proteinExistence type="inferred from homology"/>
<sequence>MDCYISMESVNPEMQRISRSAFMELCRIVGTSQQVLMRREINDISDKIDLLKGESGTTIPCKMKNGSYKEGFRFKGSDIDTMYWFPDNIVIWNRSQTQYYNLQRRTMILSDGSESPPGYTLLWLPLERASDTVMSATVRDHDGRLIVSSSKYRAIMCPTTHPDSHPHGPCASGLLSGIIEYDHAHCFVSDFWPPSASSWISRCHIWPTPPIVNDIIRKGCHLVAIGPKLEDHMDNEWRISFSLAEQMLTRSLNHSQFLVYGLLKLFLKEVLNEGLSEDDKILCSYHLKTAVFWLVQLHPKLDWSPSNFLQCFWVGFKIILKWVYEGVCPNFFIPGDNIFLSKVYGGAHHHLFSRLHGFYEKGLIKCLLQISSISQYVRNVQCNPRLDICIDENTLISEKEFNMELFREIIRDTYGQSASDIRLCMKTLRSIEQLIESPLRKYEVVMLHKIASTVLLSTAFILHNKQTNTPANKQMYIADRKFCFMLKFAAKFGFLSDGLFIAMYYYKTFRYNKAIEVIERVKEKNHSDRERGTEILYIREKSYSERMAQTTAGIIPLENAICYISELLPEQRCSSVFGKYLLHVPPHVLLHMLEVLCYRHLDPMKSKAALDNLRLLVTHDQGVFVPRHVRDISWEILGICQQITGNAKDAMFSFQQSLAQKQYNKIQYATQGRIRNKIRSS</sequence>
<comment type="similarity">
    <text evidence="1">Belongs to the mab-21 family.</text>
</comment>
<dbReference type="Pfam" id="PF03281">
    <property type="entry name" value="Mab-21"/>
    <property type="match status" value="1"/>
</dbReference>